<reference evidence="1 2" key="1">
    <citation type="submission" date="2023-03" db="EMBL/GenBank/DDBJ databases">
        <authorList>
            <person name="Kaur S."/>
            <person name="Espinosa-Saiz D."/>
            <person name="Velazquez E."/>
            <person name="Menendez E."/>
            <person name="diCenzo G.C."/>
        </authorList>
    </citation>
    <scope>NUCLEOTIDE SEQUENCE [LARGE SCALE GENOMIC DNA]</scope>
    <source>
        <strain evidence="1 2">LMG 27395</strain>
    </source>
</reference>
<organism evidence="1 2">
    <name type="scientific">Sinorhizobium numidicum</name>
    <dbReference type="NCBI Taxonomy" id="680248"/>
    <lineage>
        <taxon>Bacteria</taxon>
        <taxon>Pseudomonadati</taxon>
        <taxon>Pseudomonadota</taxon>
        <taxon>Alphaproteobacteria</taxon>
        <taxon>Hyphomicrobiales</taxon>
        <taxon>Rhizobiaceae</taxon>
        <taxon>Sinorhizobium/Ensifer group</taxon>
        <taxon>Sinorhizobium</taxon>
    </lineage>
</organism>
<proteinExistence type="predicted"/>
<dbReference type="RefSeq" id="WP_280730887.1">
    <property type="nucleotide sequence ID" value="NZ_CP120367.1"/>
</dbReference>
<protein>
    <submittedName>
        <fullName evidence="1">Uncharacterized protein</fullName>
    </submittedName>
</protein>
<sequence>MVRNLKPVVMLIIAALALYGLQQSTPGYSEITSPVTIHGKAGTRVEGRDFAVGIANVHLARTVKTESFGRVRDYTTSGVWVLIEGAAVANRQSLTLTSAEWLGSSGIRYAISERFSTLPGYLITERLEPGLPKPVLLAFEVPQSELRGGTLLLARSDLMPLGEELRISIDDERPTNSHSTVMLARNQDGLAWTLTAE</sequence>
<evidence type="ECO:0000313" key="1">
    <source>
        <dbReference type="EMBL" id="WEX80186.1"/>
    </source>
</evidence>
<dbReference type="Proteomes" id="UP001235547">
    <property type="component" value="Chromosome 2"/>
</dbReference>
<accession>A0ABY8CT51</accession>
<keyword evidence="2" id="KW-1185">Reference proteome</keyword>
<evidence type="ECO:0000313" key="2">
    <source>
        <dbReference type="Proteomes" id="UP001235547"/>
    </source>
</evidence>
<name>A0ABY8CT51_9HYPH</name>
<dbReference type="EMBL" id="CP120370">
    <property type="protein sequence ID" value="WEX80186.1"/>
    <property type="molecule type" value="Genomic_DNA"/>
</dbReference>
<gene>
    <name evidence="1" type="ORF">PYH38_001591</name>
</gene>